<protein>
    <submittedName>
        <fullName evidence="1">Uncharacterized protein</fullName>
    </submittedName>
</protein>
<gene>
    <name evidence="1" type="ORF">VKT23_017498</name>
</gene>
<reference evidence="1 2" key="1">
    <citation type="submission" date="2024-01" db="EMBL/GenBank/DDBJ databases">
        <title>A draft genome for the cacao thread blight pathogen Marasmiellus scandens.</title>
        <authorList>
            <person name="Baruah I.K."/>
            <person name="Leung J."/>
            <person name="Bukari Y."/>
            <person name="Amoako-Attah I."/>
            <person name="Meinhardt L.W."/>
            <person name="Bailey B.A."/>
            <person name="Cohen S.P."/>
        </authorList>
    </citation>
    <scope>NUCLEOTIDE SEQUENCE [LARGE SCALE GENOMIC DNA]</scope>
    <source>
        <strain evidence="1 2">GH-19</strain>
    </source>
</reference>
<organism evidence="1 2">
    <name type="scientific">Marasmiellus scandens</name>
    <dbReference type="NCBI Taxonomy" id="2682957"/>
    <lineage>
        <taxon>Eukaryota</taxon>
        <taxon>Fungi</taxon>
        <taxon>Dikarya</taxon>
        <taxon>Basidiomycota</taxon>
        <taxon>Agaricomycotina</taxon>
        <taxon>Agaricomycetes</taxon>
        <taxon>Agaricomycetidae</taxon>
        <taxon>Agaricales</taxon>
        <taxon>Marasmiineae</taxon>
        <taxon>Omphalotaceae</taxon>
        <taxon>Marasmiellus</taxon>
    </lineage>
</organism>
<dbReference type="EMBL" id="JBANRG010000072">
    <property type="protein sequence ID" value="KAK7439571.1"/>
    <property type="molecule type" value="Genomic_DNA"/>
</dbReference>
<sequence length="163" mass="18700">MASSSSSSAPAISNATNTIRLERAPIAKISLSTLVHYEQIDRAENVRNACIERENVTCTSGGMSPWKNFYITCSQASGIRHVVWKKGKPYHMDYLFFKTLDTGRLLPMQHAVIRVQFYIDKEKWERQSRNESSDNEDDWKRGNDAEMLHIMMLGLLFTSCYVD</sequence>
<proteinExistence type="predicted"/>
<evidence type="ECO:0000313" key="1">
    <source>
        <dbReference type="EMBL" id="KAK7439571.1"/>
    </source>
</evidence>
<keyword evidence="2" id="KW-1185">Reference proteome</keyword>
<name>A0ABR1IWC2_9AGAR</name>
<comment type="caution">
    <text evidence="1">The sequence shown here is derived from an EMBL/GenBank/DDBJ whole genome shotgun (WGS) entry which is preliminary data.</text>
</comment>
<evidence type="ECO:0000313" key="2">
    <source>
        <dbReference type="Proteomes" id="UP001498398"/>
    </source>
</evidence>
<dbReference type="Proteomes" id="UP001498398">
    <property type="component" value="Unassembled WGS sequence"/>
</dbReference>
<accession>A0ABR1IWC2</accession>